<dbReference type="Gene3D" id="1.10.275.10">
    <property type="entry name" value="Fumarase/aspartase (N-terminal domain)"/>
    <property type="match status" value="1"/>
</dbReference>
<evidence type="ECO:0000256" key="1">
    <source>
        <dbReference type="ARBA" id="ARBA00007238"/>
    </source>
</evidence>
<organism evidence="2">
    <name type="scientific">Dioscorea bulbifera</name>
    <name type="common">Air potato</name>
    <name type="synonym">Dioscorea latifolia</name>
    <dbReference type="NCBI Taxonomy" id="35874"/>
    <lineage>
        <taxon>Eukaryota</taxon>
        <taxon>Viridiplantae</taxon>
        <taxon>Streptophyta</taxon>
        <taxon>Embryophyta</taxon>
        <taxon>Tracheophyta</taxon>
        <taxon>Spermatophyta</taxon>
        <taxon>Magnoliopsida</taxon>
        <taxon>Liliopsida</taxon>
        <taxon>Dioscoreales</taxon>
        <taxon>Dioscoreaceae</taxon>
        <taxon>Dioscorea</taxon>
    </lineage>
</organism>
<protein>
    <submittedName>
        <fullName evidence="2">Phenylalanine ammonia lyase</fullName>
    </submittedName>
</protein>
<reference evidence="2" key="1">
    <citation type="journal article" date="2000" name="Mol. Gen. Genet.">
        <title>Rapid isolation of promoter sequences by TAIL-PCR: the 5'-flanking regions of Pal and Pgi genes from yams (Dioscorea).</title>
        <authorList>
            <person name="Terauchi R."/>
            <person name="Kahl G."/>
        </authorList>
    </citation>
    <scope>NUCLEOTIDE SEQUENCE</scope>
</reference>
<evidence type="ECO:0000313" key="2">
    <source>
        <dbReference type="EMBL" id="BAA32232.1"/>
    </source>
</evidence>
<accession>O80425</accession>
<dbReference type="AlphaFoldDB" id="O80425"/>
<name>O80425_DIOBU</name>
<dbReference type="InterPro" id="IPR024083">
    <property type="entry name" value="Fumarase/histidase_N"/>
</dbReference>
<dbReference type="GO" id="GO:0016829">
    <property type="term" value="F:lyase activity"/>
    <property type="evidence" value="ECO:0007669"/>
    <property type="project" value="UniProtKB-KW"/>
</dbReference>
<comment type="similarity">
    <text evidence="1">Belongs to the PAL/histidase family.</text>
</comment>
<dbReference type="SUPFAM" id="SSF48557">
    <property type="entry name" value="L-aspartase-like"/>
    <property type="match status" value="1"/>
</dbReference>
<feature type="non-terminal residue" evidence="2">
    <location>
        <position position="95"/>
    </location>
</feature>
<dbReference type="EMBL" id="AB016713">
    <property type="protein sequence ID" value="BAA32232.1"/>
    <property type="molecule type" value="Genomic_DNA"/>
</dbReference>
<keyword evidence="2" id="KW-0456">Lyase</keyword>
<dbReference type="PANTHER" id="PTHR10362">
    <property type="entry name" value="HISTIDINE AMMONIA-LYASE"/>
    <property type="match status" value="1"/>
</dbReference>
<sequence length="95" mass="10211">MDQSICQKVIKSDPLNWKAAAESMTGSHLDEVKKMVEEFRNPVVSLAGANLKISQVAAVAAAAGAINGEDENVVKVELSEEARPRVKASSDWVMN</sequence>
<dbReference type="InterPro" id="IPR008948">
    <property type="entry name" value="L-Aspartase-like"/>
</dbReference>
<gene>
    <name evidence="2" type="primary">PAL</name>
</gene>
<dbReference type="InterPro" id="IPR001106">
    <property type="entry name" value="Aromatic_Lyase"/>
</dbReference>
<proteinExistence type="inferred from homology"/>